<proteinExistence type="predicted"/>
<dbReference type="WBParaSite" id="ACRNAN_Path_312.g1204.t1">
    <property type="protein sequence ID" value="ACRNAN_Path_312.g1204.t1"/>
    <property type="gene ID" value="ACRNAN_Path_312.g1204"/>
</dbReference>
<name>A0A914C5D5_9BILA</name>
<sequence length="92" mass="10839">MVLVRRRRAVDLLPQILRHIYPGTTIYSDEWGAVELLDFRNGCCIVEFAISLTRHELPYTEYREKMERVQILRSIGSSTPSLFTYAWVHICH</sequence>
<reference evidence="2" key="1">
    <citation type="submission" date="2022-11" db="UniProtKB">
        <authorList>
            <consortium name="WormBaseParasite"/>
        </authorList>
    </citation>
    <scope>IDENTIFICATION</scope>
</reference>
<evidence type="ECO:0000313" key="2">
    <source>
        <dbReference type="WBParaSite" id="ACRNAN_Path_312.g1204.t1"/>
    </source>
</evidence>
<dbReference type="AlphaFoldDB" id="A0A914C5D5"/>
<dbReference type="Proteomes" id="UP000887540">
    <property type="component" value="Unplaced"/>
</dbReference>
<organism evidence="1 2">
    <name type="scientific">Acrobeloides nanus</name>
    <dbReference type="NCBI Taxonomy" id="290746"/>
    <lineage>
        <taxon>Eukaryota</taxon>
        <taxon>Metazoa</taxon>
        <taxon>Ecdysozoa</taxon>
        <taxon>Nematoda</taxon>
        <taxon>Chromadorea</taxon>
        <taxon>Rhabditida</taxon>
        <taxon>Tylenchina</taxon>
        <taxon>Cephalobomorpha</taxon>
        <taxon>Cephaloboidea</taxon>
        <taxon>Cephalobidae</taxon>
        <taxon>Acrobeloides</taxon>
    </lineage>
</organism>
<accession>A0A914C5D5</accession>
<protein>
    <submittedName>
        <fullName evidence="2">Uncharacterized protein</fullName>
    </submittedName>
</protein>
<keyword evidence="1" id="KW-1185">Reference proteome</keyword>
<evidence type="ECO:0000313" key="1">
    <source>
        <dbReference type="Proteomes" id="UP000887540"/>
    </source>
</evidence>